<evidence type="ECO:0000256" key="1">
    <source>
        <dbReference type="SAM" id="Phobius"/>
    </source>
</evidence>
<gene>
    <name evidence="2" type="ORF">F9C07_3897</name>
</gene>
<keyword evidence="1" id="KW-1133">Transmembrane helix</keyword>
<dbReference type="AlphaFoldDB" id="A0A7U2MUM6"/>
<sequence>MEHRQRISRYDQPIRPQNRLCSLTVTPICTPYPNPHWFVPELLTHSSLGSSRLSAIQRGLLAASQPLPSQTDSPLLLPLTGLMFPLPPVWFGIALWTNLHIEPMDLGEWEGR</sequence>
<evidence type="ECO:0000313" key="3">
    <source>
        <dbReference type="Proteomes" id="UP000596276"/>
    </source>
</evidence>
<keyword evidence="3" id="KW-1185">Reference proteome</keyword>
<dbReference type="VEuPathDB" id="FungiDB:F9C07_3897"/>
<reference evidence="3" key="1">
    <citation type="journal article" date="2021" name="G3 (Bethesda)">
        <title>Chromosome assembled and annotated genome sequence of Aspergillus flavus NRRL 3357.</title>
        <authorList>
            <person name="Skerker J.M."/>
            <person name="Pianalto K.M."/>
            <person name="Mondo S.J."/>
            <person name="Yang K."/>
            <person name="Arkin A.P."/>
            <person name="Keller N.P."/>
            <person name="Grigoriev I.V."/>
            <person name="Louise Glass N.L."/>
        </authorList>
    </citation>
    <scope>NUCLEOTIDE SEQUENCE [LARGE SCALE GENOMIC DNA]</scope>
    <source>
        <strain evidence="3">ATCC 200026 / FGSC A1120 / IAM 13836 / NRRL 3357 / JCM 12722 / SRRC 167</strain>
    </source>
</reference>
<keyword evidence="1" id="KW-0472">Membrane</keyword>
<protein>
    <submittedName>
        <fullName evidence="2">Uncharacterized protein</fullName>
    </submittedName>
</protein>
<evidence type="ECO:0000313" key="2">
    <source>
        <dbReference type="EMBL" id="QRD90105.1"/>
    </source>
</evidence>
<dbReference type="EMBL" id="CP044618">
    <property type="protein sequence ID" value="QRD90105.1"/>
    <property type="molecule type" value="Genomic_DNA"/>
</dbReference>
<name>A0A7U2MUM6_ASPFN</name>
<organism evidence="2 3">
    <name type="scientific">Aspergillus flavus (strain ATCC 200026 / FGSC A1120 / IAM 13836 / NRRL 3357 / JCM 12722 / SRRC 167)</name>
    <dbReference type="NCBI Taxonomy" id="332952"/>
    <lineage>
        <taxon>Eukaryota</taxon>
        <taxon>Fungi</taxon>
        <taxon>Dikarya</taxon>
        <taxon>Ascomycota</taxon>
        <taxon>Pezizomycotina</taxon>
        <taxon>Eurotiomycetes</taxon>
        <taxon>Eurotiomycetidae</taxon>
        <taxon>Eurotiales</taxon>
        <taxon>Aspergillaceae</taxon>
        <taxon>Aspergillus</taxon>
        <taxon>Aspergillus subgen. Circumdati</taxon>
    </lineage>
</organism>
<dbReference type="Proteomes" id="UP000596276">
    <property type="component" value="Chromosome 4"/>
</dbReference>
<accession>A0A7U2MUM6</accession>
<keyword evidence="1" id="KW-0812">Transmembrane</keyword>
<feature type="transmembrane region" description="Helical" evidence="1">
    <location>
        <begin position="75"/>
        <end position="96"/>
    </location>
</feature>
<proteinExistence type="predicted"/>